<evidence type="ECO:0000256" key="1">
    <source>
        <dbReference type="SAM" id="SignalP"/>
    </source>
</evidence>
<reference evidence="2 3" key="1">
    <citation type="submission" date="2016-10" db="EMBL/GenBank/DDBJ databases">
        <authorList>
            <person name="de Groot N.N."/>
        </authorList>
    </citation>
    <scope>NUCLEOTIDE SEQUENCE [LARGE SCALE GENOMIC DNA]</scope>
    <source>
        <strain evidence="3">KMM 9023,NRIC 0796,JCM 17311,KCTC 23692</strain>
    </source>
</reference>
<dbReference type="AlphaFoldDB" id="A0A1I6ESS1"/>
<gene>
    <name evidence="2" type="ORF">SAMN04515673_1251</name>
</gene>
<sequence>MSFTVKHLSFLLFLLLGTPSHALQETRCTIQADIIRDDLSGIQTYHEPITIQLTDKILRGYASTRTQDKTAFDRLELALKTRFSQGCMLQILVDEPETQIFILYSEEGDRFGRIFAPIARWPQSDISIEQQEAKFVEILEIISETAVLSGKDAFIESIWKSADFSKVLTSDSVEVYAWGVPPDFVDITFSDHNEQNCDFFPVQGWMARQICP</sequence>
<name>A0A1I6ESS1_9RHOB</name>
<dbReference type="EMBL" id="FOYI01000025">
    <property type="protein sequence ID" value="SFR20627.1"/>
    <property type="molecule type" value="Genomic_DNA"/>
</dbReference>
<evidence type="ECO:0000313" key="3">
    <source>
        <dbReference type="Proteomes" id="UP000199302"/>
    </source>
</evidence>
<protein>
    <recommendedName>
        <fullName evidence="4">Group 4 capsule polysaccharide lipoprotein gfcB, YjbF</fullName>
    </recommendedName>
</protein>
<organism evidence="2 3">
    <name type="scientific">Poseidonocella sedimentorum</name>
    <dbReference type="NCBI Taxonomy" id="871652"/>
    <lineage>
        <taxon>Bacteria</taxon>
        <taxon>Pseudomonadati</taxon>
        <taxon>Pseudomonadota</taxon>
        <taxon>Alphaproteobacteria</taxon>
        <taxon>Rhodobacterales</taxon>
        <taxon>Roseobacteraceae</taxon>
        <taxon>Poseidonocella</taxon>
    </lineage>
</organism>
<evidence type="ECO:0000313" key="2">
    <source>
        <dbReference type="EMBL" id="SFR20627.1"/>
    </source>
</evidence>
<feature type="signal peptide" evidence="1">
    <location>
        <begin position="1"/>
        <end position="22"/>
    </location>
</feature>
<dbReference type="RefSeq" id="WP_143104207.1">
    <property type="nucleotide sequence ID" value="NZ_FOYI01000025.1"/>
</dbReference>
<accession>A0A1I6ESS1</accession>
<evidence type="ECO:0008006" key="4">
    <source>
        <dbReference type="Google" id="ProtNLM"/>
    </source>
</evidence>
<proteinExistence type="predicted"/>
<dbReference type="Proteomes" id="UP000199302">
    <property type="component" value="Unassembled WGS sequence"/>
</dbReference>
<feature type="chain" id="PRO_5011556066" description="Group 4 capsule polysaccharide lipoprotein gfcB, YjbF" evidence="1">
    <location>
        <begin position="23"/>
        <end position="212"/>
    </location>
</feature>
<keyword evidence="1" id="KW-0732">Signal</keyword>
<keyword evidence="3" id="KW-1185">Reference proteome</keyword>